<organism evidence="1 2">
    <name type="scientific">Pseudomonas chlororaphis</name>
    <dbReference type="NCBI Taxonomy" id="587753"/>
    <lineage>
        <taxon>Bacteria</taxon>
        <taxon>Pseudomonadati</taxon>
        <taxon>Pseudomonadota</taxon>
        <taxon>Gammaproteobacteria</taxon>
        <taxon>Pseudomonadales</taxon>
        <taxon>Pseudomonadaceae</taxon>
        <taxon>Pseudomonas</taxon>
    </lineage>
</organism>
<proteinExistence type="predicted"/>
<dbReference type="PROSITE" id="PS51257">
    <property type="entry name" value="PROKAR_LIPOPROTEIN"/>
    <property type="match status" value="1"/>
</dbReference>
<reference evidence="1 2" key="1">
    <citation type="submission" date="2020-09" db="EMBL/GenBank/DDBJ databases">
        <title>The Genome Sequence of Pseudomonas chlororaphis strain Qlu-1 - A phenazine-derivative-producing strain.</title>
        <authorList>
            <person name="Li L."/>
            <person name="Liu K."/>
        </authorList>
    </citation>
    <scope>NUCLEOTIDE SEQUENCE [LARGE SCALE GENOMIC DNA]</scope>
    <source>
        <strain evidence="2">qlu-1</strain>
    </source>
</reference>
<dbReference type="AlphaFoldDB" id="A0AAQ0ASA1"/>
<dbReference type="Proteomes" id="UP000516316">
    <property type="component" value="Chromosome"/>
</dbReference>
<evidence type="ECO:0008006" key="3">
    <source>
        <dbReference type="Google" id="ProtNLM"/>
    </source>
</evidence>
<name>A0AAQ0ASA1_9PSED</name>
<dbReference type="GeneID" id="61650570"/>
<sequence length="293" mass="33318">MKTLWLLSLVLLVGCDGFTNEGTYKIKKETKSINIQLGSPIEDLLKQSPVKFSSDCLAAANICWYEINKSRDDRDLLSLNITQPESALELNQVVSLGVVADDAVSKNIEEVEVTLRGLPDNSTHEENRTLIYGLVDKLKAAGWHKYYFPSDPRIPGSELDKFDWKKSVFGRSPLGHPLFDPDRKMSLEQWAASGMFYDWYLYSGDYLAHIKVLRNSAVALTETGSYLIKIEFTSLNTFWQNSFEEEERPNWRKLFPEHLKALLLLRSEAESKARTAGVEIDQSYQAPAMELVN</sequence>
<dbReference type="EMBL" id="CP061079">
    <property type="protein sequence ID" value="QNR50654.1"/>
    <property type="molecule type" value="Genomic_DNA"/>
</dbReference>
<gene>
    <name evidence="1" type="ORF">HLB40_14360</name>
</gene>
<accession>A0AAQ0ASA1</accession>
<evidence type="ECO:0000313" key="2">
    <source>
        <dbReference type="Proteomes" id="UP000516316"/>
    </source>
</evidence>
<protein>
    <recommendedName>
        <fullName evidence="3">Lipoprotein</fullName>
    </recommendedName>
</protein>
<evidence type="ECO:0000313" key="1">
    <source>
        <dbReference type="EMBL" id="QNR50654.1"/>
    </source>
</evidence>
<dbReference type="RefSeq" id="WP_053268996.1">
    <property type="nucleotide sequence ID" value="NZ_CP025309.1"/>
</dbReference>